<name>A0A1I7URW6_9PELO</name>
<dbReference type="WBParaSite" id="Csp11.Scaffold630.g18730.t1">
    <property type="protein sequence ID" value="Csp11.Scaffold630.g18730.t1"/>
    <property type="gene ID" value="Csp11.Scaffold630.g18730"/>
</dbReference>
<keyword evidence="3" id="KW-1185">Reference proteome</keyword>
<dbReference type="Proteomes" id="UP000095282">
    <property type="component" value="Unplaced"/>
</dbReference>
<organism evidence="3 4">
    <name type="scientific">Caenorhabditis tropicalis</name>
    <dbReference type="NCBI Taxonomy" id="1561998"/>
    <lineage>
        <taxon>Eukaryota</taxon>
        <taxon>Metazoa</taxon>
        <taxon>Ecdysozoa</taxon>
        <taxon>Nematoda</taxon>
        <taxon>Chromadorea</taxon>
        <taxon>Rhabditida</taxon>
        <taxon>Rhabditina</taxon>
        <taxon>Rhabditomorpha</taxon>
        <taxon>Rhabditoidea</taxon>
        <taxon>Rhabditidae</taxon>
        <taxon>Peloderinae</taxon>
        <taxon>Caenorhabditis</taxon>
    </lineage>
</organism>
<sequence>MRFLLFLVLAASLAMTWGRAVATANPLPLSASNETLKPSLIIILSRPTHPTPSSTLTTAPLSSSSSSTIGSKPIVTMSPSTLPTTETTTPSPSPTTPREHYWFFDEFYSTEAGWTPKPTTPDPRGCYDSCEGPDAGFHGEGIKVFVDSNLPKLIVNNILDASTVSTTTPVTSPTIVTSTECPKTSDTTANSATASTVMASTTSATTVTAAKSTIKAPITPDVDLEYMAKTINNIEKLH</sequence>
<keyword evidence="2" id="KW-0732">Signal</keyword>
<feature type="compositionally biased region" description="Low complexity" evidence="1">
    <location>
        <begin position="50"/>
        <end position="68"/>
    </location>
</feature>
<evidence type="ECO:0000256" key="2">
    <source>
        <dbReference type="SAM" id="SignalP"/>
    </source>
</evidence>
<evidence type="ECO:0000313" key="4">
    <source>
        <dbReference type="WBParaSite" id="Csp11.Scaffold630.g18730.t1"/>
    </source>
</evidence>
<reference evidence="4" key="1">
    <citation type="submission" date="2016-11" db="UniProtKB">
        <authorList>
            <consortium name="WormBaseParasite"/>
        </authorList>
    </citation>
    <scope>IDENTIFICATION</scope>
</reference>
<accession>A0A1I7URW6</accession>
<proteinExistence type="predicted"/>
<feature type="region of interest" description="Disordered" evidence="1">
    <location>
        <begin position="50"/>
        <end position="96"/>
    </location>
</feature>
<dbReference type="AlphaFoldDB" id="A0A1I7URW6"/>
<protein>
    <submittedName>
        <fullName evidence="4">WW domain-containing protein</fullName>
    </submittedName>
</protein>
<feature type="chain" id="PRO_5009309251" evidence="2">
    <location>
        <begin position="19"/>
        <end position="238"/>
    </location>
</feature>
<feature type="compositionally biased region" description="Low complexity" evidence="1">
    <location>
        <begin position="76"/>
        <end position="90"/>
    </location>
</feature>
<evidence type="ECO:0000256" key="1">
    <source>
        <dbReference type="SAM" id="MobiDB-lite"/>
    </source>
</evidence>
<feature type="signal peptide" evidence="2">
    <location>
        <begin position="1"/>
        <end position="18"/>
    </location>
</feature>
<evidence type="ECO:0000313" key="3">
    <source>
        <dbReference type="Proteomes" id="UP000095282"/>
    </source>
</evidence>